<accession>A0A165YPL5</accession>
<keyword evidence="2" id="KW-1185">Reference proteome</keyword>
<dbReference type="EMBL" id="KV417692">
    <property type="protein sequence ID" value="KZP09779.1"/>
    <property type="molecule type" value="Genomic_DNA"/>
</dbReference>
<gene>
    <name evidence="1" type="ORF">FIBSPDRAFT_230000</name>
</gene>
<evidence type="ECO:0000313" key="1">
    <source>
        <dbReference type="EMBL" id="KZP09779.1"/>
    </source>
</evidence>
<dbReference type="AlphaFoldDB" id="A0A165YPL5"/>
<name>A0A165YPL5_9AGAM</name>
<proteinExistence type="predicted"/>
<sequence>MLLVIGEHQTLVWPSPLDYSHFRHSFPATAALPAHQPAHVTTPHRVWFKLHSGIRPRRESRRIITLAWSKPRRYRCRRTSSHVPLLDDTILLSTPCGLVVRDAICFITHPSIYRTFRPKRTIRVIGTGTRPGTKAFCSFFWCGNRSPAGQTCTNAPSLREDTGHGILGYYFYSAILE</sequence>
<reference evidence="1 2" key="1">
    <citation type="journal article" date="2016" name="Mol. Biol. Evol.">
        <title>Comparative Genomics of Early-Diverging Mushroom-Forming Fungi Provides Insights into the Origins of Lignocellulose Decay Capabilities.</title>
        <authorList>
            <person name="Nagy L.G."/>
            <person name="Riley R."/>
            <person name="Tritt A."/>
            <person name="Adam C."/>
            <person name="Daum C."/>
            <person name="Floudas D."/>
            <person name="Sun H."/>
            <person name="Yadav J.S."/>
            <person name="Pangilinan J."/>
            <person name="Larsson K.H."/>
            <person name="Matsuura K."/>
            <person name="Barry K."/>
            <person name="Labutti K."/>
            <person name="Kuo R."/>
            <person name="Ohm R.A."/>
            <person name="Bhattacharya S.S."/>
            <person name="Shirouzu T."/>
            <person name="Yoshinaga Y."/>
            <person name="Martin F.M."/>
            <person name="Grigoriev I.V."/>
            <person name="Hibbett D.S."/>
        </authorList>
    </citation>
    <scope>NUCLEOTIDE SEQUENCE [LARGE SCALE GENOMIC DNA]</scope>
    <source>
        <strain evidence="1 2">CBS 109695</strain>
    </source>
</reference>
<dbReference type="Proteomes" id="UP000076532">
    <property type="component" value="Unassembled WGS sequence"/>
</dbReference>
<protein>
    <submittedName>
        <fullName evidence="1">Uncharacterized protein</fullName>
    </submittedName>
</protein>
<evidence type="ECO:0000313" key="2">
    <source>
        <dbReference type="Proteomes" id="UP000076532"/>
    </source>
</evidence>
<organism evidence="1 2">
    <name type="scientific">Athelia psychrophila</name>
    <dbReference type="NCBI Taxonomy" id="1759441"/>
    <lineage>
        <taxon>Eukaryota</taxon>
        <taxon>Fungi</taxon>
        <taxon>Dikarya</taxon>
        <taxon>Basidiomycota</taxon>
        <taxon>Agaricomycotina</taxon>
        <taxon>Agaricomycetes</taxon>
        <taxon>Agaricomycetidae</taxon>
        <taxon>Atheliales</taxon>
        <taxon>Atheliaceae</taxon>
        <taxon>Athelia</taxon>
    </lineage>
</organism>